<name>A0A383W9A0_TETOB</name>
<proteinExistence type="predicted"/>
<organism evidence="2 3">
    <name type="scientific">Tetradesmus obliquus</name>
    <name type="common">Green alga</name>
    <name type="synonym">Acutodesmus obliquus</name>
    <dbReference type="NCBI Taxonomy" id="3088"/>
    <lineage>
        <taxon>Eukaryota</taxon>
        <taxon>Viridiplantae</taxon>
        <taxon>Chlorophyta</taxon>
        <taxon>core chlorophytes</taxon>
        <taxon>Chlorophyceae</taxon>
        <taxon>CS clade</taxon>
        <taxon>Sphaeropleales</taxon>
        <taxon>Scenedesmaceae</taxon>
        <taxon>Tetradesmus</taxon>
    </lineage>
</organism>
<evidence type="ECO:0000256" key="1">
    <source>
        <dbReference type="SAM" id="MobiDB-lite"/>
    </source>
</evidence>
<feature type="compositionally biased region" description="Low complexity" evidence="1">
    <location>
        <begin position="225"/>
        <end position="261"/>
    </location>
</feature>
<dbReference type="EMBL" id="FNXT01001196">
    <property type="protein sequence ID" value="SZX73689.1"/>
    <property type="molecule type" value="Genomic_DNA"/>
</dbReference>
<evidence type="ECO:0000313" key="2">
    <source>
        <dbReference type="EMBL" id="SZX73689.1"/>
    </source>
</evidence>
<evidence type="ECO:0000313" key="3">
    <source>
        <dbReference type="Proteomes" id="UP000256970"/>
    </source>
</evidence>
<protein>
    <submittedName>
        <fullName evidence="2">Uncharacterized protein</fullName>
    </submittedName>
</protein>
<feature type="region of interest" description="Disordered" evidence="1">
    <location>
        <begin position="211"/>
        <end position="326"/>
    </location>
</feature>
<accession>A0A383W9A0</accession>
<keyword evidence="3" id="KW-1185">Reference proteome</keyword>
<dbReference type="AlphaFoldDB" id="A0A383W9A0"/>
<sequence length="438" mass="45699">MPSLRTALAPAPAVAPSVAVAAWHRRSDGPHMSQEPLEPYSPAEALLWSTQLKGCSNAQATQQQRWRAAVGWMLAIQLAVTADAAAVRGRPVSNAYWLLAGMRDVARGIVPVALLLVTGPGGRKPGSKPSERNDIVALSLDGEGYPLERSSSPSALLQQITRNGTSYKQQWFVQDPRQLQQDAAGADAGCSESWVVLQTWLQQAFGSSQAGSNAAQTKHKTSQQTASTSSTHGAASSSSHGSSSVCAADSSSSSSSSAAAGTRRRRHGRGAAAGRGSSSGNYSNHSSSSDSSSGSSGSSDSSDSNCSSTAGDSHSTSSSSSSGSNNSSSICAGTTFAACPGKDPSSSAADSIQQQQHVLLVNAADTYLLDVLQQLEAPPEQLRRLRAALQRLRQLPPGSPVVAAFERRLLWVQAWSERGCREELAAEVQQLLDEVLAE</sequence>
<feature type="compositionally biased region" description="Low complexity" evidence="1">
    <location>
        <begin position="270"/>
        <end position="326"/>
    </location>
</feature>
<gene>
    <name evidence="2" type="ORF">BQ4739_LOCUS13942</name>
</gene>
<dbReference type="Proteomes" id="UP000256970">
    <property type="component" value="Unassembled WGS sequence"/>
</dbReference>
<reference evidence="2 3" key="1">
    <citation type="submission" date="2016-10" db="EMBL/GenBank/DDBJ databases">
        <authorList>
            <person name="Cai Z."/>
        </authorList>
    </citation>
    <scope>NUCLEOTIDE SEQUENCE [LARGE SCALE GENOMIC DNA]</scope>
</reference>